<evidence type="ECO:0000313" key="1">
    <source>
        <dbReference type="EMBL" id="OXS74238.1"/>
    </source>
</evidence>
<accession>A0A1N7C4L8</accession>
<dbReference type="EMBL" id="MWSK01000011">
    <property type="protein sequence ID" value="OXS74238.1"/>
    <property type="molecule type" value="Genomic_DNA"/>
</dbReference>
<organism evidence="2 3">
    <name type="scientific">Domibacillus enclensis</name>
    <dbReference type="NCBI Taxonomy" id="1017273"/>
    <lineage>
        <taxon>Bacteria</taxon>
        <taxon>Bacillati</taxon>
        <taxon>Bacillota</taxon>
        <taxon>Bacilli</taxon>
        <taxon>Bacillales</taxon>
        <taxon>Bacillaceae</taxon>
        <taxon>Domibacillus</taxon>
    </lineage>
</organism>
<name>A0A1N7C4L8_9BACI</name>
<reference evidence="1" key="3">
    <citation type="submission" date="2017-03" db="EMBL/GenBank/DDBJ databases">
        <authorList>
            <person name="Dastager S.G."/>
            <person name="Neurgaonkar P.S."/>
            <person name="Dharne M.S."/>
        </authorList>
    </citation>
    <scope>NUCLEOTIDE SEQUENCE</scope>
    <source>
        <strain evidence="1">DSM 25145</strain>
    </source>
</reference>
<dbReference type="STRING" id="1017273.SAMN05443094_11167"/>
<dbReference type="EMBL" id="FTLX01000011">
    <property type="protein sequence ID" value="SIR58536.1"/>
    <property type="molecule type" value="Genomic_DNA"/>
</dbReference>
<reference evidence="2 3" key="1">
    <citation type="submission" date="2017-01" db="EMBL/GenBank/DDBJ databases">
        <authorList>
            <person name="Mah S.A."/>
            <person name="Swanson W.J."/>
            <person name="Moy G.W."/>
            <person name="Vacquier V.D."/>
        </authorList>
    </citation>
    <scope>NUCLEOTIDE SEQUENCE [LARGE SCALE GENOMIC DNA]</scope>
    <source>
        <strain evidence="2 3">NIO-1016</strain>
    </source>
</reference>
<dbReference type="AlphaFoldDB" id="A0A1N7C4L8"/>
<proteinExistence type="predicted"/>
<evidence type="ECO:0000313" key="3">
    <source>
        <dbReference type="Proteomes" id="UP000186385"/>
    </source>
</evidence>
<evidence type="ECO:0000313" key="2">
    <source>
        <dbReference type="EMBL" id="SIR58536.1"/>
    </source>
</evidence>
<keyword evidence="4" id="KW-1185">Reference proteome</keyword>
<dbReference type="Proteomes" id="UP000215545">
    <property type="component" value="Unassembled WGS sequence"/>
</dbReference>
<sequence length="483" mass="56727">MDTNFTPFKDTKVCKVMLPHPEIVQKIELLEAILLRKGIIDSVTETMLLSSYHVTYTRDNREIMRVQPSKSDWSLKIYDWSIDIRELLALDLVYEFEFGRESGWYLTELKNVNSADLERAFEAALQTPPVEYLIQFPLTIIEAFHLKNPWLFQKYDQSVIEEVLEAYWKGNIAVIKSLSHSTESRSAVDIHSFIDRWQGLSSKNRQSLNAAKCHTRMKVKQETFLLQLGTLVKMVNQQLDKFKKAQNDIWSDTELMENKERFYERIEQARETILLTGKFIQDLETLYENVDKEEPDEILPAVPEIKAVEPAVPVPEKRVQVLKKPASTQKEYVYTGKVEKETDDWFEYLINSRGSSIQEIPFQSKLDVLGTGYHREIGVHEARLHMLAEKISKDRQMIDVFKTVIRLMIENTNQKGYISKEELRQLFLKDYEKEINQNILSGSKMSTTFTLVMEHLRKSKLIKEFYQENTYRIFWNFGCHIHT</sequence>
<dbReference type="Proteomes" id="UP000186385">
    <property type="component" value="Unassembled WGS sequence"/>
</dbReference>
<evidence type="ECO:0000313" key="4">
    <source>
        <dbReference type="Proteomes" id="UP000215545"/>
    </source>
</evidence>
<protein>
    <submittedName>
        <fullName evidence="2">Uncharacterized protein</fullName>
    </submittedName>
</protein>
<reference evidence="4" key="2">
    <citation type="submission" date="2017-03" db="EMBL/GenBank/DDBJ databases">
        <title>Bacillus sp. V-88(T) DSM27956, whole genome shotgun sequencing project.</title>
        <authorList>
            <person name="Dastager S.G."/>
            <person name="Neurgaonkar P.S."/>
            <person name="Dharne M.S."/>
        </authorList>
    </citation>
    <scope>NUCLEOTIDE SEQUENCE [LARGE SCALE GENOMIC DNA]</scope>
    <source>
        <strain evidence="4">DSM 25145</strain>
    </source>
</reference>
<gene>
    <name evidence="1" type="ORF">B1B05_17350</name>
    <name evidence="2" type="ORF">SAMN05443094_11167</name>
</gene>